<evidence type="ECO:0000256" key="1">
    <source>
        <dbReference type="SAM" id="Phobius"/>
    </source>
</evidence>
<evidence type="ECO:0000313" key="2">
    <source>
        <dbReference type="EMBL" id="DAE27511.1"/>
    </source>
</evidence>
<accession>A0A8S5R816</accession>
<keyword evidence="1" id="KW-1133">Transmembrane helix</keyword>
<keyword evidence="1" id="KW-0472">Membrane</keyword>
<reference evidence="2" key="1">
    <citation type="journal article" date="2021" name="Proc. Natl. Acad. Sci. U.S.A.">
        <title>A Catalog of Tens of Thousands of Viruses from Human Metagenomes Reveals Hidden Associations with Chronic Diseases.</title>
        <authorList>
            <person name="Tisza M.J."/>
            <person name="Buck C.B."/>
        </authorList>
    </citation>
    <scope>NUCLEOTIDE SEQUENCE</scope>
    <source>
        <strain evidence="2">Ct1Uu26</strain>
    </source>
</reference>
<proteinExistence type="predicted"/>
<feature type="transmembrane region" description="Helical" evidence="1">
    <location>
        <begin position="32"/>
        <end position="52"/>
    </location>
</feature>
<dbReference type="EMBL" id="BK015840">
    <property type="protein sequence ID" value="DAE27511.1"/>
    <property type="molecule type" value="Genomic_DNA"/>
</dbReference>
<organism evidence="2">
    <name type="scientific">virus sp. ct1Uu26</name>
    <dbReference type="NCBI Taxonomy" id="2826789"/>
    <lineage>
        <taxon>Viruses</taxon>
    </lineage>
</organism>
<name>A0A8S5R816_9VIRU</name>
<protein>
    <submittedName>
        <fullName evidence="2">Uncharacterized protein</fullName>
    </submittedName>
</protein>
<sequence length="53" mass="6215">MVSKTERELSDSFYFFTDYIMKELRQNKAFRVLCWQIFNAGIAFLLSSLGGLE</sequence>
<keyword evidence="1" id="KW-0812">Transmembrane</keyword>